<comment type="caution">
    <text evidence="2">The sequence shown here is derived from an EMBL/GenBank/DDBJ whole genome shotgun (WGS) entry which is preliminary data.</text>
</comment>
<name>A0A835F9K3_9POAL</name>
<dbReference type="AlphaFoldDB" id="A0A835F9K3"/>
<feature type="compositionally biased region" description="Low complexity" evidence="1">
    <location>
        <begin position="214"/>
        <end position="227"/>
    </location>
</feature>
<reference evidence="2" key="1">
    <citation type="submission" date="2020-07" db="EMBL/GenBank/DDBJ databases">
        <title>Genome sequence and genetic diversity analysis of an under-domesticated orphan crop, white fonio (Digitaria exilis).</title>
        <authorList>
            <person name="Bennetzen J.L."/>
            <person name="Chen S."/>
            <person name="Ma X."/>
            <person name="Wang X."/>
            <person name="Yssel A.E.J."/>
            <person name="Chaluvadi S.R."/>
            <person name="Johnson M."/>
            <person name="Gangashetty P."/>
            <person name="Hamidou F."/>
            <person name="Sanogo M.D."/>
            <person name="Zwaenepoel A."/>
            <person name="Wallace J."/>
            <person name="Van De Peer Y."/>
            <person name="Van Deynze A."/>
        </authorList>
    </citation>
    <scope>NUCLEOTIDE SEQUENCE</scope>
    <source>
        <tissue evidence="2">Leaves</tissue>
    </source>
</reference>
<feature type="region of interest" description="Disordered" evidence="1">
    <location>
        <begin position="174"/>
        <end position="227"/>
    </location>
</feature>
<evidence type="ECO:0000313" key="2">
    <source>
        <dbReference type="EMBL" id="KAF8732233.1"/>
    </source>
</evidence>
<organism evidence="2 3">
    <name type="scientific">Digitaria exilis</name>
    <dbReference type="NCBI Taxonomy" id="1010633"/>
    <lineage>
        <taxon>Eukaryota</taxon>
        <taxon>Viridiplantae</taxon>
        <taxon>Streptophyta</taxon>
        <taxon>Embryophyta</taxon>
        <taxon>Tracheophyta</taxon>
        <taxon>Spermatophyta</taxon>
        <taxon>Magnoliopsida</taxon>
        <taxon>Liliopsida</taxon>
        <taxon>Poales</taxon>
        <taxon>Poaceae</taxon>
        <taxon>PACMAD clade</taxon>
        <taxon>Panicoideae</taxon>
        <taxon>Panicodae</taxon>
        <taxon>Paniceae</taxon>
        <taxon>Anthephorinae</taxon>
        <taxon>Digitaria</taxon>
    </lineage>
</organism>
<dbReference type="Proteomes" id="UP000636709">
    <property type="component" value="Unassembled WGS sequence"/>
</dbReference>
<proteinExistence type="predicted"/>
<gene>
    <name evidence="2" type="ORF">HU200_016209</name>
</gene>
<evidence type="ECO:0000256" key="1">
    <source>
        <dbReference type="SAM" id="MobiDB-lite"/>
    </source>
</evidence>
<accession>A0A835F9K3</accession>
<sequence length="227" mass="25000">MIEPDPVGYDGKAKAYVISRLMLQLIRSESVKENFVTILEDRNPLSALPRRTRLSIVALTQDHDIQFFRKKEYPDYIPTSMAKPCIHSLYIFCSAGKNLTFKDLVFVRVLDLEGCKDLTNQNVEEIARLRNLSSKPFADRPTPPLLAWSAVQTWRALRPVSSVQAAGAASSNLLSDSDKAEAETAPPQSSICSGSNGGAWDPGEIQRREPEIHSLLPASASPSSICS</sequence>
<dbReference type="OrthoDB" id="1935686at2759"/>
<protein>
    <submittedName>
        <fullName evidence="2">Uncharacterized protein</fullName>
    </submittedName>
</protein>
<keyword evidence="3" id="KW-1185">Reference proteome</keyword>
<evidence type="ECO:0000313" key="3">
    <source>
        <dbReference type="Proteomes" id="UP000636709"/>
    </source>
</evidence>
<dbReference type="EMBL" id="JACEFO010001605">
    <property type="protein sequence ID" value="KAF8732233.1"/>
    <property type="molecule type" value="Genomic_DNA"/>
</dbReference>